<keyword evidence="2" id="KW-0472">Membrane</keyword>
<feature type="region of interest" description="Disordered" evidence="1">
    <location>
        <begin position="149"/>
        <end position="187"/>
    </location>
</feature>
<feature type="region of interest" description="Disordered" evidence="1">
    <location>
        <begin position="1"/>
        <end position="63"/>
    </location>
</feature>
<keyword evidence="2" id="KW-0812">Transmembrane</keyword>
<dbReference type="EMBL" id="KZ084088">
    <property type="protein sequence ID" value="OSD07233.1"/>
    <property type="molecule type" value="Genomic_DNA"/>
</dbReference>
<proteinExistence type="predicted"/>
<feature type="compositionally biased region" description="Low complexity" evidence="1">
    <location>
        <begin position="216"/>
        <end position="225"/>
    </location>
</feature>
<sequence length="322" mass="33765">MSSSTGSSSSSSSSPTHSPTSTNSTSSFPTSSSSTLNGSNSAFFPSPTTDGAAASTSPAAGEPGPPSSSLYLFTFLATLFLLLAISSAIIMRGIFLRRRFRRRLEEAIAAGVLLSPTDDGPGGSGRSPRRKLRRPVLYDVSVLPPFFSTSSPQDGRWEETMPVSASVTAEKPGLDPLPKSESTPSVNATRSGLHLLRALEHANLVLPRMRLRRARAPPARTEPPASDTPPSPPIPLEQRDPVLRAAEVQVAVIIAMPNPHRSAYVSPAAGVGAGVRLSDGGKGKARSTEGWEDAEEEGVPDVILGSAKVSVVVQDEDDRDST</sequence>
<name>A0A1Y2J2W6_TRAC3</name>
<gene>
    <name evidence="3" type="ORF">PYCCODRAFT_1463529</name>
</gene>
<protein>
    <submittedName>
        <fullName evidence="3">Uncharacterized protein</fullName>
    </submittedName>
</protein>
<reference evidence="3 4" key="1">
    <citation type="journal article" date="2015" name="Biotechnol. Biofuels">
        <title>Enhanced degradation of softwood versus hardwood by the white-rot fungus Pycnoporus coccineus.</title>
        <authorList>
            <person name="Couturier M."/>
            <person name="Navarro D."/>
            <person name="Chevret D."/>
            <person name="Henrissat B."/>
            <person name="Piumi F."/>
            <person name="Ruiz-Duenas F.J."/>
            <person name="Martinez A.T."/>
            <person name="Grigoriev I.V."/>
            <person name="Riley R."/>
            <person name="Lipzen A."/>
            <person name="Berrin J.G."/>
            <person name="Master E.R."/>
            <person name="Rosso M.N."/>
        </authorList>
    </citation>
    <scope>NUCLEOTIDE SEQUENCE [LARGE SCALE GENOMIC DNA]</scope>
    <source>
        <strain evidence="3 4">BRFM310</strain>
    </source>
</reference>
<feature type="compositionally biased region" description="Pro residues" evidence="1">
    <location>
        <begin position="226"/>
        <end position="235"/>
    </location>
</feature>
<evidence type="ECO:0000256" key="2">
    <source>
        <dbReference type="SAM" id="Phobius"/>
    </source>
</evidence>
<evidence type="ECO:0000313" key="3">
    <source>
        <dbReference type="EMBL" id="OSD07233.1"/>
    </source>
</evidence>
<feature type="transmembrane region" description="Helical" evidence="2">
    <location>
        <begin position="70"/>
        <end position="95"/>
    </location>
</feature>
<feature type="compositionally biased region" description="Acidic residues" evidence="1">
    <location>
        <begin position="290"/>
        <end position="299"/>
    </location>
</feature>
<evidence type="ECO:0000313" key="4">
    <source>
        <dbReference type="Proteomes" id="UP000193067"/>
    </source>
</evidence>
<dbReference type="Proteomes" id="UP000193067">
    <property type="component" value="Unassembled WGS sequence"/>
</dbReference>
<feature type="region of interest" description="Disordered" evidence="1">
    <location>
        <begin position="214"/>
        <end position="237"/>
    </location>
</feature>
<accession>A0A1Y2J2W6</accession>
<dbReference type="AlphaFoldDB" id="A0A1Y2J2W6"/>
<dbReference type="OrthoDB" id="3256943at2759"/>
<evidence type="ECO:0000256" key="1">
    <source>
        <dbReference type="SAM" id="MobiDB-lite"/>
    </source>
</evidence>
<organism evidence="3 4">
    <name type="scientific">Trametes coccinea (strain BRFM310)</name>
    <name type="common">Pycnoporus coccineus</name>
    <dbReference type="NCBI Taxonomy" id="1353009"/>
    <lineage>
        <taxon>Eukaryota</taxon>
        <taxon>Fungi</taxon>
        <taxon>Dikarya</taxon>
        <taxon>Basidiomycota</taxon>
        <taxon>Agaricomycotina</taxon>
        <taxon>Agaricomycetes</taxon>
        <taxon>Polyporales</taxon>
        <taxon>Polyporaceae</taxon>
        <taxon>Trametes</taxon>
    </lineage>
</organism>
<feature type="compositionally biased region" description="Basic and acidic residues" evidence="1">
    <location>
        <begin position="279"/>
        <end position="289"/>
    </location>
</feature>
<keyword evidence="4" id="KW-1185">Reference proteome</keyword>
<keyword evidence="2" id="KW-1133">Transmembrane helix</keyword>
<feature type="region of interest" description="Disordered" evidence="1">
    <location>
        <begin position="276"/>
        <end position="322"/>
    </location>
</feature>